<dbReference type="PROSITE" id="PS00301">
    <property type="entry name" value="G_TR_1"/>
    <property type="match status" value="1"/>
</dbReference>
<dbReference type="HOGENOM" id="CLU_009995_3_3_0"/>
<dbReference type="InterPro" id="IPR006297">
    <property type="entry name" value="EF-4"/>
</dbReference>
<keyword evidence="15" id="KW-1185">Reference proteome</keyword>
<evidence type="ECO:0000256" key="10">
    <source>
        <dbReference type="ARBA" id="ARBA00061052"/>
    </source>
</evidence>
<dbReference type="EMBL" id="CP001968">
    <property type="protein sequence ID" value="ADD67291.1"/>
    <property type="molecule type" value="Genomic_DNA"/>
</dbReference>
<keyword evidence="6 12" id="KW-0342">GTP-binding</keyword>
<dbReference type="Pfam" id="PF03144">
    <property type="entry name" value="GTP_EFTU_D2"/>
    <property type="match status" value="1"/>
</dbReference>
<feature type="binding site" evidence="12">
    <location>
        <begin position="131"/>
        <end position="134"/>
    </location>
    <ligand>
        <name>GTP</name>
        <dbReference type="ChEBI" id="CHEBI:37565"/>
    </ligand>
</feature>
<dbReference type="eggNOG" id="COG0481">
    <property type="taxonomic scope" value="Bacteria"/>
</dbReference>
<evidence type="ECO:0000313" key="15">
    <source>
        <dbReference type="Proteomes" id="UP000002012"/>
    </source>
</evidence>
<dbReference type="NCBIfam" id="TIGR00231">
    <property type="entry name" value="small_GTP"/>
    <property type="match status" value="1"/>
</dbReference>
<keyword evidence="4 12" id="KW-0378">Hydrolase</keyword>
<evidence type="ECO:0000256" key="9">
    <source>
        <dbReference type="ARBA" id="ARBA00057626"/>
    </source>
</evidence>
<comment type="subcellular location">
    <subcellularLocation>
        <location evidence="12">Cell inner membrane</location>
        <topology evidence="12">Peripheral membrane protein</topology>
        <orientation evidence="12">Cytoplasmic side</orientation>
    </subcellularLocation>
</comment>
<dbReference type="InterPro" id="IPR005225">
    <property type="entry name" value="Small_GTP-bd"/>
</dbReference>
<dbReference type="InterPro" id="IPR031157">
    <property type="entry name" value="G_TR_CS"/>
</dbReference>
<dbReference type="CDD" id="cd01890">
    <property type="entry name" value="LepA"/>
    <property type="match status" value="1"/>
</dbReference>
<comment type="function">
    <text evidence="9 12">Required for accurate and efficient protein synthesis under certain stress conditions. May act as a fidelity factor of the translation reaction, by catalyzing a one-codon backward translocation of tRNAs on improperly translocated ribosomes. Back-translocation proceeds from a post-translocation (POST) complex to a pre-translocation (PRE) complex, thus giving elongation factor G a second chance to translocate the tRNAs correctly. Binds to ribosomes in a GTP-dependent manner.</text>
</comment>
<evidence type="ECO:0000256" key="6">
    <source>
        <dbReference type="ARBA" id="ARBA00023134"/>
    </source>
</evidence>
<dbReference type="InterPro" id="IPR038363">
    <property type="entry name" value="LepA_C_sf"/>
</dbReference>
<dbReference type="CDD" id="cd03699">
    <property type="entry name" value="EF4_II"/>
    <property type="match status" value="1"/>
</dbReference>
<evidence type="ECO:0000256" key="3">
    <source>
        <dbReference type="ARBA" id="ARBA00022741"/>
    </source>
</evidence>
<dbReference type="SUPFAM" id="SSF52540">
    <property type="entry name" value="P-loop containing nucleoside triphosphate hydrolases"/>
    <property type="match status" value="1"/>
</dbReference>
<evidence type="ECO:0000256" key="11">
    <source>
        <dbReference type="ARBA" id="ARBA00066744"/>
    </source>
</evidence>
<protein>
    <recommendedName>
        <fullName evidence="11 12">Elongation factor 4</fullName>
        <shortName evidence="12">EF-4</shortName>
        <ecNumber evidence="11 12">3.6.5.n1</ecNumber>
    </recommendedName>
    <alternativeName>
        <fullName evidence="12">Ribosomal back-translocase LepA</fullName>
    </alternativeName>
</protein>
<dbReference type="GO" id="GO:0005886">
    <property type="term" value="C:plasma membrane"/>
    <property type="evidence" value="ECO:0007669"/>
    <property type="project" value="UniProtKB-SubCell"/>
</dbReference>
<accession>D4H3Y0</accession>
<evidence type="ECO:0000256" key="8">
    <source>
        <dbReference type="ARBA" id="ARBA00050293"/>
    </source>
</evidence>
<name>D4H3Y0_DENA2</name>
<evidence type="ECO:0000256" key="2">
    <source>
        <dbReference type="ARBA" id="ARBA00022475"/>
    </source>
</evidence>
<evidence type="ECO:0000256" key="12">
    <source>
        <dbReference type="HAMAP-Rule" id="MF_00071"/>
    </source>
</evidence>
<feature type="binding site" evidence="12">
    <location>
        <begin position="14"/>
        <end position="19"/>
    </location>
    <ligand>
        <name>GTP</name>
        <dbReference type="ChEBI" id="CHEBI:37565"/>
    </ligand>
</feature>
<dbReference type="Pfam" id="PF00009">
    <property type="entry name" value="GTP_EFTU"/>
    <property type="match status" value="1"/>
</dbReference>
<dbReference type="Gene3D" id="3.30.70.870">
    <property type="entry name" value="Elongation Factor G (Translational Gtpase), domain 3"/>
    <property type="match status" value="1"/>
</dbReference>
<dbReference type="PaxDb" id="522772-Dacet_0493"/>
<dbReference type="EC" id="3.6.5.n1" evidence="11 12"/>
<organism evidence="14 15">
    <name type="scientific">Denitrovibrio acetiphilus (strain DSM 12809 / NBRC 114555 / N2460)</name>
    <dbReference type="NCBI Taxonomy" id="522772"/>
    <lineage>
        <taxon>Bacteria</taxon>
        <taxon>Pseudomonadati</taxon>
        <taxon>Deferribacterota</taxon>
        <taxon>Deferribacteres</taxon>
        <taxon>Deferribacterales</taxon>
        <taxon>Geovibrionaceae</taxon>
        <taxon>Denitrovibrio</taxon>
    </lineage>
</organism>
<dbReference type="InterPro" id="IPR035647">
    <property type="entry name" value="EFG_III/V"/>
</dbReference>
<dbReference type="Pfam" id="PF00679">
    <property type="entry name" value="EFG_C"/>
    <property type="match status" value="1"/>
</dbReference>
<dbReference type="FunFam" id="3.30.70.870:FF:000004">
    <property type="entry name" value="Translation factor GUF1, mitochondrial"/>
    <property type="match status" value="1"/>
</dbReference>
<evidence type="ECO:0000259" key="13">
    <source>
        <dbReference type="PROSITE" id="PS51722"/>
    </source>
</evidence>
<dbReference type="Gene3D" id="3.30.70.240">
    <property type="match status" value="1"/>
</dbReference>
<dbReference type="InterPro" id="IPR027417">
    <property type="entry name" value="P-loop_NTPase"/>
</dbReference>
<dbReference type="CDD" id="cd03709">
    <property type="entry name" value="lepA_C"/>
    <property type="match status" value="1"/>
</dbReference>
<evidence type="ECO:0000256" key="1">
    <source>
        <dbReference type="ARBA" id="ARBA00005454"/>
    </source>
</evidence>
<dbReference type="FunFam" id="3.40.50.300:FF:000078">
    <property type="entry name" value="Elongation factor 4"/>
    <property type="match status" value="1"/>
</dbReference>
<dbReference type="InterPro" id="IPR035654">
    <property type="entry name" value="LepA_IV"/>
</dbReference>
<dbReference type="InterPro" id="IPR004161">
    <property type="entry name" value="EFTu-like_2"/>
</dbReference>
<keyword evidence="3 12" id="KW-0547">Nucleotide-binding</keyword>
<sequence length="598" mass="66824">MSNIRNFSIIAHIDHGKSTIADRLIEHTFTVEKRQMRDQILDSMDIERERGITVKAQTVRLKYKAKDGKDYILNLIDTPGHVDFTYEVSRSLAACEGALLVVDAAQGVEAQTIANAYMAVDQELELVPVLNKIDLPSADPDKVKIEIEEIIGIDAADAILASAKSGLGTEDILEAIIKRIPAPEGSVEEPLKAMIVDSWYDSYLGVIVLIRMVDGQLEAGDKIQFMSNKTERVVDTVGYFLPKPTKTDKLVSGEVGFLTASIKNIREINIGDTITIARRPTVRPFPGFKKVKPVVFCGMYPVESKDYEDLRDALEKLSLNDSSITFEPETSAALGFGFRGGFLGLLHMEIIQERLEREFDLDLVNTAPTVVYRVTKKDGEVVIIDNPAGMPEVGEIELIEEPVIDATVILPEEFVGGIMQLMVARRGMQTNMKYINETRVMLEYKLPLSEVVMDFYDKLKSVSKGYASFDYEFSGYQQGDLVKLDILLNKEKVDALSIIVHKDQAFYKGRDLADKLKEVIHRQMFDIAIQAAVGNKILARTTVKAYRKNVTAKCYGGDISRKRKLLEKQKAGKKRMKNIGNVEVPQEAFMAVLKLGDE</sequence>
<dbReference type="PROSITE" id="PS51722">
    <property type="entry name" value="G_TR_2"/>
    <property type="match status" value="1"/>
</dbReference>
<comment type="similarity">
    <text evidence="1 12">Belongs to the TRAFAC class translation factor GTPase superfamily. Classic translation factor GTPase family. LepA subfamily.</text>
</comment>
<dbReference type="GO" id="GO:0003924">
    <property type="term" value="F:GTPase activity"/>
    <property type="evidence" value="ECO:0007669"/>
    <property type="project" value="UniProtKB-UniRule"/>
</dbReference>
<keyword evidence="5 12" id="KW-0648">Protein biosynthesis</keyword>
<dbReference type="GO" id="GO:0003746">
    <property type="term" value="F:translation elongation factor activity"/>
    <property type="evidence" value="ECO:0007669"/>
    <property type="project" value="UniProtKB-UniRule"/>
</dbReference>
<gene>
    <name evidence="12" type="primary">lepA</name>
    <name evidence="14" type="ordered locus">Dacet_0493</name>
</gene>
<dbReference type="OrthoDB" id="9801591at2"/>
<dbReference type="KEGG" id="dap:Dacet_0493"/>
<comment type="similarity">
    <text evidence="10">Belongs to the GTP-binding elongation factor family. LepA subfamily.</text>
</comment>
<evidence type="ECO:0000256" key="4">
    <source>
        <dbReference type="ARBA" id="ARBA00022801"/>
    </source>
</evidence>
<dbReference type="SUPFAM" id="SSF54980">
    <property type="entry name" value="EF-G C-terminal domain-like"/>
    <property type="match status" value="2"/>
</dbReference>
<dbReference type="FunFam" id="3.30.70.240:FF:000007">
    <property type="entry name" value="Translation factor GUF1, mitochondrial"/>
    <property type="match status" value="1"/>
</dbReference>
<dbReference type="InterPro" id="IPR013842">
    <property type="entry name" value="LepA_CTD"/>
</dbReference>
<comment type="catalytic activity">
    <reaction evidence="8 12">
        <text>GTP + H2O = GDP + phosphate + H(+)</text>
        <dbReference type="Rhea" id="RHEA:19669"/>
        <dbReference type="ChEBI" id="CHEBI:15377"/>
        <dbReference type="ChEBI" id="CHEBI:15378"/>
        <dbReference type="ChEBI" id="CHEBI:37565"/>
        <dbReference type="ChEBI" id="CHEBI:43474"/>
        <dbReference type="ChEBI" id="CHEBI:58189"/>
        <dbReference type="EC" id="3.6.5.n1"/>
    </reaction>
</comment>
<dbReference type="Pfam" id="PF06421">
    <property type="entry name" value="LepA_C"/>
    <property type="match status" value="1"/>
</dbReference>
<dbReference type="FunCoup" id="D4H3Y0">
    <property type="interactions" value="509"/>
</dbReference>
<dbReference type="STRING" id="522772.Dacet_0493"/>
<dbReference type="GO" id="GO:0005525">
    <property type="term" value="F:GTP binding"/>
    <property type="evidence" value="ECO:0007669"/>
    <property type="project" value="UniProtKB-UniRule"/>
</dbReference>
<dbReference type="GO" id="GO:0043022">
    <property type="term" value="F:ribosome binding"/>
    <property type="evidence" value="ECO:0007669"/>
    <property type="project" value="UniProtKB-UniRule"/>
</dbReference>
<dbReference type="Gene3D" id="3.40.50.300">
    <property type="entry name" value="P-loop containing nucleotide triphosphate hydrolases"/>
    <property type="match status" value="1"/>
</dbReference>
<evidence type="ECO:0000256" key="5">
    <source>
        <dbReference type="ARBA" id="ARBA00022917"/>
    </source>
</evidence>
<dbReference type="AlphaFoldDB" id="D4H3Y0"/>
<dbReference type="PRINTS" id="PR00315">
    <property type="entry name" value="ELONGATNFCT"/>
</dbReference>
<dbReference type="Gene3D" id="2.40.30.10">
    <property type="entry name" value="Translation factors"/>
    <property type="match status" value="1"/>
</dbReference>
<dbReference type="SMART" id="SM00838">
    <property type="entry name" value="EFG_C"/>
    <property type="match status" value="1"/>
</dbReference>
<dbReference type="InterPro" id="IPR000795">
    <property type="entry name" value="T_Tr_GTP-bd_dom"/>
</dbReference>
<evidence type="ECO:0000256" key="7">
    <source>
        <dbReference type="ARBA" id="ARBA00023136"/>
    </source>
</evidence>
<keyword evidence="7 12" id="KW-0472">Membrane</keyword>
<dbReference type="Proteomes" id="UP000002012">
    <property type="component" value="Chromosome"/>
</dbReference>
<keyword evidence="2 12" id="KW-1003">Cell membrane</keyword>
<proteinExistence type="inferred from homology"/>
<dbReference type="RefSeq" id="WP_013009835.1">
    <property type="nucleotide sequence ID" value="NC_013943.1"/>
</dbReference>
<evidence type="ECO:0000313" key="14">
    <source>
        <dbReference type="EMBL" id="ADD67291.1"/>
    </source>
</evidence>
<dbReference type="HAMAP" id="MF_00071">
    <property type="entry name" value="LepA"/>
    <property type="match status" value="1"/>
</dbReference>
<dbReference type="FunFam" id="2.40.30.10:FF:000015">
    <property type="entry name" value="Translation factor GUF1, mitochondrial"/>
    <property type="match status" value="1"/>
</dbReference>
<dbReference type="PANTHER" id="PTHR43512:SF4">
    <property type="entry name" value="TRANSLATION FACTOR GUF1 HOMOLOG, CHLOROPLASTIC"/>
    <property type="match status" value="1"/>
</dbReference>
<dbReference type="NCBIfam" id="TIGR01393">
    <property type="entry name" value="lepA"/>
    <property type="match status" value="1"/>
</dbReference>
<dbReference type="FunFam" id="3.30.70.2570:FF:000001">
    <property type="entry name" value="Translation factor GUF1, mitochondrial"/>
    <property type="match status" value="1"/>
</dbReference>
<dbReference type="GO" id="GO:0045727">
    <property type="term" value="P:positive regulation of translation"/>
    <property type="evidence" value="ECO:0007669"/>
    <property type="project" value="UniProtKB-UniRule"/>
</dbReference>
<keyword evidence="12" id="KW-0997">Cell inner membrane</keyword>
<dbReference type="InParanoid" id="D4H3Y0"/>
<dbReference type="PANTHER" id="PTHR43512">
    <property type="entry name" value="TRANSLATION FACTOR GUF1-RELATED"/>
    <property type="match status" value="1"/>
</dbReference>
<reference evidence="14 15" key="1">
    <citation type="journal article" date="2010" name="Stand. Genomic Sci.">
        <title>Complete genome sequence of Denitrovibrio acetiphilus type strain (N2460).</title>
        <authorList>
            <person name="Kiss H."/>
            <person name="Lang E."/>
            <person name="Lapidus A."/>
            <person name="Copeland A."/>
            <person name="Nolan M."/>
            <person name="Glavina Del Rio T."/>
            <person name="Chen F."/>
            <person name="Lucas S."/>
            <person name="Tice H."/>
            <person name="Cheng J.F."/>
            <person name="Han C."/>
            <person name="Goodwin L."/>
            <person name="Pitluck S."/>
            <person name="Liolios K."/>
            <person name="Pati A."/>
            <person name="Ivanova N."/>
            <person name="Mavromatis K."/>
            <person name="Chen A."/>
            <person name="Palaniappan K."/>
            <person name="Land M."/>
            <person name="Hauser L."/>
            <person name="Chang Y.J."/>
            <person name="Jeffries C.D."/>
            <person name="Detter J.C."/>
            <person name="Brettin T."/>
            <person name="Spring S."/>
            <person name="Rohde M."/>
            <person name="Goker M."/>
            <person name="Woyke T."/>
            <person name="Bristow J."/>
            <person name="Eisen J.A."/>
            <person name="Markowitz V."/>
            <person name="Hugenholtz P."/>
            <person name="Kyrpides N.C."/>
            <person name="Klenk H.P."/>
        </authorList>
    </citation>
    <scope>NUCLEOTIDE SEQUENCE [LARGE SCALE GENOMIC DNA]</scope>
    <source>
        <strain evidence="15">DSM 12809 / NBRC 114555 / N2460</strain>
    </source>
</reference>
<dbReference type="InterPro" id="IPR000640">
    <property type="entry name" value="EFG_V-like"/>
</dbReference>
<dbReference type="Gene3D" id="3.30.70.2570">
    <property type="entry name" value="Elongation factor 4, C-terminal domain"/>
    <property type="match status" value="1"/>
</dbReference>
<feature type="domain" description="Tr-type G" evidence="13">
    <location>
        <begin position="2"/>
        <end position="184"/>
    </location>
</feature>